<reference evidence="1" key="1">
    <citation type="journal article" date="2014" name="Front. Microbiol.">
        <title>High frequency of phylogenetically diverse reductive dehalogenase-homologous genes in deep subseafloor sedimentary metagenomes.</title>
        <authorList>
            <person name="Kawai M."/>
            <person name="Futagami T."/>
            <person name="Toyoda A."/>
            <person name="Takaki Y."/>
            <person name="Nishi S."/>
            <person name="Hori S."/>
            <person name="Arai W."/>
            <person name="Tsubouchi T."/>
            <person name="Morono Y."/>
            <person name="Uchiyama I."/>
            <person name="Ito T."/>
            <person name="Fujiyama A."/>
            <person name="Inagaki F."/>
            <person name="Takami H."/>
        </authorList>
    </citation>
    <scope>NUCLEOTIDE SEQUENCE</scope>
    <source>
        <strain evidence="1">Expedition CK06-06</strain>
    </source>
</reference>
<dbReference type="EMBL" id="BARS01042265">
    <property type="protein sequence ID" value="GAG40741.1"/>
    <property type="molecule type" value="Genomic_DNA"/>
</dbReference>
<protein>
    <submittedName>
        <fullName evidence="1">Uncharacterized protein</fullName>
    </submittedName>
</protein>
<evidence type="ECO:0000313" key="1">
    <source>
        <dbReference type="EMBL" id="GAG40741.1"/>
    </source>
</evidence>
<dbReference type="AlphaFoldDB" id="X0YVV6"/>
<comment type="caution">
    <text evidence="1">The sequence shown here is derived from an EMBL/GenBank/DDBJ whole genome shotgun (WGS) entry which is preliminary data.</text>
</comment>
<accession>X0YVV6</accession>
<proteinExistence type="predicted"/>
<organism evidence="1">
    <name type="scientific">marine sediment metagenome</name>
    <dbReference type="NCBI Taxonomy" id="412755"/>
    <lineage>
        <taxon>unclassified sequences</taxon>
        <taxon>metagenomes</taxon>
        <taxon>ecological metagenomes</taxon>
    </lineage>
</organism>
<sequence length="200" mass="23536">MITIKNIGAAKEIYSQLEKWNFANNALTEYFKENKLNNSEKIILIKVLLIDGLYKTNLKNQISVAKHISSIELLDTLLEKGEISAVEKIAKWNSWNLMSFASKFCHFHNKISYPIYDGYVSMALKKLLGWKDNRNYNEFKQAINDFRKEIGIGEVSFEDVDKYLWLRGMLFRLEGGKRDINREIKEYYDSNKELFNKLKE</sequence>
<gene>
    <name evidence="1" type="ORF">S01H1_64149</name>
</gene>
<name>X0YVV6_9ZZZZ</name>